<dbReference type="EC" id="1.1.-.-" evidence="3"/>
<dbReference type="RefSeq" id="WP_225398687.1">
    <property type="nucleotide sequence ID" value="NZ_JAYJJQ010000012.1"/>
</dbReference>
<comment type="similarity">
    <text evidence="1">Belongs to the short-chain dehydrogenases/reductases (SDR) family.</text>
</comment>
<sequence length="246" mass="25020">MTSWSGKVAVVTGGGSGIGEACAELLVERGAQVVIADIDEAAAGRVAARLGKAAIAQRTDVTLEADTRAMVEAAVAHFGHLDLAVNNAGIGDSSQPHTADVELESWRRITAVDLDGVMLCMKAEIPAMLAAGGGSIVNMSSMFGHVSMPGGGAYSAAKHAVVGLTRSAALEYSSRGVRINAVGPGVIESPMTASRPDVRDAVAALHPIGRLGTPREVAAVVAFLLSDDASFVTGSFYSVDGGYTAQ</sequence>
<dbReference type="InterPro" id="IPR036291">
    <property type="entry name" value="NAD(P)-bd_dom_sf"/>
</dbReference>
<dbReference type="PRINTS" id="PR00080">
    <property type="entry name" value="SDRFAMILY"/>
</dbReference>
<dbReference type="CDD" id="cd05233">
    <property type="entry name" value="SDR_c"/>
    <property type="match status" value="1"/>
</dbReference>
<reference evidence="3 4" key="1">
    <citation type="submission" date="2023-12" db="EMBL/GenBank/DDBJ databases">
        <title>Description of new species of Mycobacterium terrae complex isolated from sewage at the Sao Paulo Zoological Park Foundation in Brazil.</title>
        <authorList>
            <person name="Romagnoli C.L."/>
            <person name="Conceicao E.C."/>
            <person name="Machado E."/>
            <person name="Barreto L.B.P.F."/>
            <person name="Sharma A."/>
            <person name="Silva N.M."/>
            <person name="Marques L.E."/>
            <person name="Juliana M.A."/>
            <person name="Lourenco M.C.S."/>
            <person name="Digiampietri L.A."/>
            <person name="Suffys P.N."/>
            <person name="Viana-Niero C."/>
        </authorList>
    </citation>
    <scope>NUCLEOTIDE SEQUENCE [LARGE SCALE GENOMIC DNA]</scope>
    <source>
        <strain evidence="3 4">MYC017</strain>
    </source>
</reference>
<dbReference type="PROSITE" id="PS00061">
    <property type="entry name" value="ADH_SHORT"/>
    <property type="match status" value="1"/>
</dbReference>
<accession>A0ABU5YYU2</accession>
<evidence type="ECO:0000256" key="2">
    <source>
        <dbReference type="ARBA" id="ARBA00023002"/>
    </source>
</evidence>
<dbReference type="SUPFAM" id="SSF51735">
    <property type="entry name" value="NAD(P)-binding Rossmann-fold domains"/>
    <property type="match status" value="1"/>
</dbReference>
<dbReference type="EMBL" id="JAYJJQ010000012">
    <property type="protein sequence ID" value="MEB3070316.1"/>
    <property type="molecule type" value="Genomic_DNA"/>
</dbReference>
<dbReference type="PANTHER" id="PTHR24321">
    <property type="entry name" value="DEHYDROGENASES, SHORT CHAIN"/>
    <property type="match status" value="1"/>
</dbReference>
<dbReference type="GO" id="GO:0016491">
    <property type="term" value="F:oxidoreductase activity"/>
    <property type="evidence" value="ECO:0007669"/>
    <property type="project" value="UniProtKB-KW"/>
</dbReference>
<dbReference type="Pfam" id="PF13561">
    <property type="entry name" value="adh_short_C2"/>
    <property type="match status" value="1"/>
</dbReference>
<name>A0ABU5YYU2_9MYCO</name>
<dbReference type="Proteomes" id="UP001299283">
    <property type="component" value="Unassembled WGS sequence"/>
</dbReference>
<proteinExistence type="inferred from homology"/>
<dbReference type="InterPro" id="IPR020904">
    <property type="entry name" value="Sc_DH/Rdtase_CS"/>
</dbReference>
<organism evidence="3 4">
    <name type="scientific">[Mycobacterium] vasticus</name>
    <dbReference type="NCBI Taxonomy" id="2875777"/>
    <lineage>
        <taxon>Bacteria</taxon>
        <taxon>Bacillati</taxon>
        <taxon>Actinomycetota</taxon>
        <taxon>Actinomycetes</taxon>
        <taxon>Mycobacteriales</taxon>
        <taxon>Mycobacteriaceae</taxon>
        <taxon>Mycolicibacter</taxon>
    </lineage>
</organism>
<evidence type="ECO:0000256" key="1">
    <source>
        <dbReference type="ARBA" id="ARBA00006484"/>
    </source>
</evidence>
<evidence type="ECO:0000313" key="4">
    <source>
        <dbReference type="Proteomes" id="UP001299283"/>
    </source>
</evidence>
<dbReference type="PRINTS" id="PR00081">
    <property type="entry name" value="GDHRDH"/>
</dbReference>
<evidence type="ECO:0000313" key="3">
    <source>
        <dbReference type="EMBL" id="MEB3070316.1"/>
    </source>
</evidence>
<keyword evidence="4" id="KW-1185">Reference proteome</keyword>
<dbReference type="NCBIfam" id="NF005559">
    <property type="entry name" value="PRK07231.1"/>
    <property type="match status" value="1"/>
</dbReference>
<keyword evidence="2 3" id="KW-0560">Oxidoreductase</keyword>
<comment type="caution">
    <text evidence="3">The sequence shown here is derived from an EMBL/GenBank/DDBJ whole genome shotgun (WGS) entry which is preliminary data.</text>
</comment>
<gene>
    <name evidence="3" type="ORF">K5L39_14085</name>
</gene>
<dbReference type="Gene3D" id="3.40.50.720">
    <property type="entry name" value="NAD(P)-binding Rossmann-like Domain"/>
    <property type="match status" value="1"/>
</dbReference>
<dbReference type="PANTHER" id="PTHR24321:SF8">
    <property type="entry name" value="ESTRADIOL 17-BETA-DEHYDROGENASE 8-RELATED"/>
    <property type="match status" value="1"/>
</dbReference>
<protein>
    <submittedName>
        <fullName evidence="3">SDR family oxidoreductase</fullName>
        <ecNumber evidence="3">1.1.-.-</ecNumber>
    </submittedName>
</protein>
<dbReference type="InterPro" id="IPR002347">
    <property type="entry name" value="SDR_fam"/>
</dbReference>